<dbReference type="Gene3D" id="3.90.550.10">
    <property type="entry name" value="Spore Coat Polysaccharide Biosynthesis Protein SpsA, Chain A"/>
    <property type="match status" value="1"/>
</dbReference>
<dbReference type="Proteomes" id="UP000177740">
    <property type="component" value="Unassembled WGS sequence"/>
</dbReference>
<dbReference type="InterPro" id="IPR029044">
    <property type="entry name" value="Nucleotide-diphossugar_trans"/>
</dbReference>
<gene>
    <name evidence="2" type="ORF">A2365_00500</name>
</gene>
<evidence type="ECO:0000313" key="2">
    <source>
        <dbReference type="EMBL" id="OGZ27135.1"/>
    </source>
</evidence>
<dbReference type="AlphaFoldDB" id="A0A1G2EMW3"/>
<evidence type="ECO:0000259" key="1">
    <source>
        <dbReference type="Pfam" id="PF00535"/>
    </source>
</evidence>
<dbReference type="CDD" id="cd00761">
    <property type="entry name" value="Glyco_tranf_GTA_type"/>
    <property type="match status" value="1"/>
</dbReference>
<dbReference type="EMBL" id="MHMM01000010">
    <property type="protein sequence ID" value="OGZ27135.1"/>
    <property type="molecule type" value="Genomic_DNA"/>
</dbReference>
<organism evidence="2 3">
    <name type="scientific">Candidatus Nealsonbacteria bacterium RIFOXYB1_FULL_40_15</name>
    <dbReference type="NCBI Taxonomy" id="1801677"/>
    <lineage>
        <taxon>Bacteria</taxon>
        <taxon>Candidatus Nealsoniibacteriota</taxon>
    </lineage>
</organism>
<dbReference type="PANTHER" id="PTHR22916">
    <property type="entry name" value="GLYCOSYLTRANSFERASE"/>
    <property type="match status" value="1"/>
</dbReference>
<name>A0A1G2EMW3_9BACT</name>
<dbReference type="InterPro" id="IPR001173">
    <property type="entry name" value="Glyco_trans_2-like"/>
</dbReference>
<sequence length="277" mass="31811">MTPLVSIIISTCNRANYLKKAVASILGQTYKNIELIIVDNGSSDGTAELAKNLNCRKKYIFNEPDSFSRGASSNIGIKNSSGKYIARLDDDDWWSDPKKLEKQVLFLENNPEYVLTGGGMIVLDKKGAEAFRCFFPETDEMIKSSLIFDNLFSHGTIVFRKDKADEVGGYKEHPGNSEFPEDWDFCLKMGKLGKLYNFQDYFLYYLQAGQNTFRQGLRQNLKNNFQIRKNYRKDYSGFKKAVFFSLLASFYYFMPFKKIKKSGIKIFGPPNYRKING</sequence>
<dbReference type="Pfam" id="PF00535">
    <property type="entry name" value="Glycos_transf_2"/>
    <property type="match status" value="1"/>
</dbReference>
<evidence type="ECO:0000313" key="3">
    <source>
        <dbReference type="Proteomes" id="UP000177740"/>
    </source>
</evidence>
<dbReference type="SUPFAM" id="SSF53448">
    <property type="entry name" value="Nucleotide-diphospho-sugar transferases"/>
    <property type="match status" value="1"/>
</dbReference>
<feature type="domain" description="Glycosyltransferase 2-like" evidence="1">
    <location>
        <begin position="6"/>
        <end position="127"/>
    </location>
</feature>
<accession>A0A1G2EMW3</accession>
<proteinExistence type="predicted"/>
<comment type="caution">
    <text evidence="2">The sequence shown here is derived from an EMBL/GenBank/DDBJ whole genome shotgun (WGS) entry which is preliminary data.</text>
</comment>
<reference evidence="2 3" key="1">
    <citation type="journal article" date="2016" name="Nat. Commun.">
        <title>Thousands of microbial genomes shed light on interconnected biogeochemical processes in an aquifer system.</title>
        <authorList>
            <person name="Anantharaman K."/>
            <person name="Brown C.T."/>
            <person name="Hug L.A."/>
            <person name="Sharon I."/>
            <person name="Castelle C.J."/>
            <person name="Probst A.J."/>
            <person name="Thomas B.C."/>
            <person name="Singh A."/>
            <person name="Wilkins M.J."/>
            <person name="Karaoz U."/>
            <person name="Brodie E.L."/>
            <person name="Williams K.H."/>
            <person name="Hubbard S.S."/>
            <person name="Banfield J.F."/>
        </authorList>
    </citation>
    <scope>NUCLEOTIDE SEQUENCE [LARGE SCALE GENOMIC DNA]</scope>
</reference>
<protein>
    <recommendedName>
        <fullName evidence="1">Glycosyltransferase 2-like domain-containing protein</fullName>
    </recommendedName>
</protein>
<dbReference type="STRING" id="1801677.A2365_00500"/>